<evidence type="ECO:0000256" key="1">
    <source>
        <dbReference type="SAM" id="MobiDB-lite"/>
    </source>
</evidence>
<accession>A0AAV0U1K0</accession>
<proteinExistence type="predicted"/>
<evidence type="ECO:0008006" key="4">
    <source>
        <dbReference type="Google" id="ProtNLM"/>
    </source>
</evidence>
<dbReference type="Proteomes" id="UP001162031">
    <property type="component" value="Unassembled WGS sequence"/>
</dbReference>
<protein>
    <recommendedName>
        <fullName evidence="4">START domain-containing protein</fullName>
    </recommendedName>
</protein>
<keyword evidence="3" id="KW-1185">Reference proteome</keyword>
<sequence length="435" mass="48172">MDTRPTKSVVVRRVDPVPLPTPHMRSPEASAEADLPTSLRSPKKRRSRPSDPMHRRTPSVPTRVSRAAGRSGKSGRPSTKAPCSATHELRLLRAQVTSMETELHKLQLKWVRDLPDAHLLATAQHSACKKRAVAQTQATQHELQDVLLQEQLVFAALQAAISRAPLHSRGPELLQALHFGTRFGRDAGERRRTLAAHNERSLATIPSIVRRFAQMTLDKVGASRDDTDAAATGPVLPISRMDITGCKDCTLVSSVFVSEIPHDSLEDVYAAAVAYYDSIPTMMKRHFGVEATRTRLNSADAPAEYWQLDLRGVGLPSSVNHILCSDLTSSHGVIHMDAVIDDPLYPASRANDLEFGVSGLTLTPRRELGTNQVVAITLRWIILYRYKLLANDPALRKDLEYQRPILNGDLVTASVCSYLQQLPHRRATSSQRQEQ</sequence>
<dbReference type="EMBL" id="CANTFL010000921">
    <property type="protein sequence ID" value="CAI5728660.1"/>
    <property type="molecule type" value="Genomic_DNA"/>
</dbReference>
<reference evidence="2" key="1">
    <citation type="submission" date="2022-12" db="EMBL/GenBank/DDBJ databases">
        <authorList>
            <person name="Webb A."/>
        </authorList>
    </citation>
    <scope>NUCLEOTIDE SEQUENCE</scope>
    <source>
        <strain evidence="2">Hp1</strain>
    </source>
</reference>
<gene>
    <name evidence="2" type="ORF">HBR001_LOCUS4375</name>
</gene>
<evidence type="ECO:0000313" key="2">
    <source>
        <dbReference type="EMBL" id="CAI5728660.1"/>
    </source>
</evidence>
<evidence type="ECO:0000313" key="3">
    <source>
        <dbReference type="Proteomes" id="UP001162031"/>
    </source>
</evidence>
<name>A0AAV0U1K0_HYABA</name>
<comment type="caution">
    <text evidence="2">The sequence shown here is derived from an EMBL/GenBank/DDBJ whole genome shotgun (WGS) entry which is preliminary data.</text>
</comment>
<dbReference type="AlphaFoldDB" id="A0AAV0U1K0"/>
<organism evidence="2 3">
    <name type="scientific">Hyaloperonospora brassicae</name>
    <name type="common">Brassica downy mildew</name>
    <name type="synonym">Peronospora brassicae</name>
    <dbReference type="NCBI Taxonomy" id="162125"/>
    <lineage>
        <taxon>Eukaryota</taxon>
        <taxon>Sar</taxon>
        <taxon>Stramenopiles</taxon>
        <taxon>Oomycota</taxon>
        <taxon>Peronosporomycetes</taxon>
        <taxon>Peronosporales</taxon>
        <taxon>Peronosporaceae</taxon>
        <taxon>Hyaloperonospora</taxon>
    </lineage>
</organism>
<feature type="region of interest" description="Disordered" evidence="1">
    <location>
        <begin position="1"/>
        <end position="86"/>
    </location>
</feature>